<proteinExistence type="predicted"/>
<dbReference type="EMBL" id="JAHQCR010000088">
    <property type="protein sequence ID" value="MBU9723883.1"/>
    <property type="molecule type" value="Genomic_DNA"/>
</dbReference>
<dbReference type="Proteomes" id="UP000790580">
    <property type="component" value="Unassembled WGS sequence"/>
</dbReference>
<evidence type="ECO:0000313" key="4">
    <source>
        <dbReference type="Proteomes" id="UP000790580"/>
    </source>
</evidence>
<evidence type="ECO:0000313" key="3">
    <source>
        <dbReference type="EMBL" id="MBU9723883.1"/>
    </source>
</evidence>
<feature type="region of interest" description="Disordered" evidence="1">
    <location>
        <begin position="266"/>
        <end position="334"/>
    </location>
</feature>
<comment type="caution">
    <text evidence="3">The sequence shown here is derived from an EMBL/GenBank/DDBJ whole genome shotgun (WGS) entry which is preliminary data.</text>
</comment>
<name>A0ABS6JZ72_9BACI</name>
<reference evidence="3 4" key="1">
    <citation type="submission" date="2021-06" db="EMBL/GenBank/DDBJ databases">
        <title>Bacillus sp. RD4P76, an endophyte from a halophyte.</title>
        <authorList>
            <person name="Sun J.-Q."/>
        </authorList>
    </citation>
    <scope>NUCLEOTIDE SEQUENCE [LARGE SCALE GENOMIC DNA]</scope>
    <source>
        <strain evidence="3 4">JCM 17098</strain>
    </source>
</reference>
<evidence type="ECO:0000259" key="2">
    <source>
        <dbReference type="Pfam" id="PF18915"/>
    </source>
</evidence>
<sequence length="334" mass="37051">MKSKLRKALISIILIGLLFTLVPTWGLAENGEVPSADLSELFESGELTEEEVKQIQNHLPGNFFYFVNTALEDLQMKLAFSDYSKALLLAQFAQERLKAAQTLVEAGYFNEAEGLLEDAIHQYVMSNNFNEERVVVIVDDPVYESHEALDTVNDNSDLVIEDNMKENLDDKELHTFPQAVISLWENAEKIENPNAVSALKRNIERKLSKRNIDPALFFGIMEGTEDLEVNSVENGNQVFDRKDETDIDESVVASTSIGQSEETVISLRSEKNSTNKEAVINNNKNNGKEKGNKNNIRGKGNGNGNVEKGNSSKDRGNKGVGRGNNGKNKGKGNN</sequence>
<feature type="compositionally biased region" description="Low complexity" evidence="1">
    <location>
        <begin position="293"/>
        <end position="309"/>
    </location>
</feature>
<feature type="domain" description="DUF5667" evidence="2">
    <location>
        <begin position="59"/>
        <end position="153"/>
    </location>
</feature>
<dbReference type="InterPro" id="IPR043725">
    <property type="entry name" value="DUF5667"/>
</dbReference>
<accession>A0ABS6JZ72</accession>
<keyword evidence="4" id="KW-1185">Reference proteome</keyword>
<dbReference type="RefSeq" id="WP_088075146.1">
    <property type="nucleotide sequence ID" value="NZ_JAHQCR010000088.1"/>
</dbReference>
<evidence type="ECO:0000256" key="1">
    <source>
        <dbReference type="SAM" id="MobiDB-lite"/>
    </source>
</evidence>
<gene>
    <name evidence="3" type="ORF">KS407_20900</name>
</gene>
<feature type="compositionally biased region" description="Low complexity" evidence="1">
    <location>
        <begin position="325"/>
        <end position="334"/>
    </location>
</feature>
<dbReference type="Pfam" id="PF18915">
    <property type="entry name" value="DUF5667"/>
    <property type="match status" value="1"/>
</dbReference>
<protein>
    <recommendedName>
        <fullName evidence="2">DUF5667 domain-containing protein</fullName>
    </recommendedName>
</protein>
<organism evidence="3 4">
    <name type="scientific">Evansella alkalicola</name>
    <dbReference type="NCBI Taxonomy" id="745819"/>
    <lineage>
        <taxon>Bacteria</taxon>
        <taxon>Bacillati</taxon>
        <taxon>Bacillota</taxon>
        <taxon>Bacilli</taxon>
        <taxon>Bacillales</taxon>
        <taxon>Bacillaceae</taxon>
        <taxon>Evansella</taxon>
    </lineage>
</organism>